<keyword evidence="2" id="KW-0472">Membrane</keyword>
<dbReference type="Proteomes" id="UP001249851">
    <property type="component" value="Unassembled WGS sequence"/>
</dbReference>
<keyword evidence="2" id="KW-0812">Transmembrane</keyword>
<reference evidence="3" key="2">
    <citation type="journal article" date="2023" name="Science">
        <title>Genomic signatures of disease resistance in endangered staghorn corals.</title>
        <authorList>
            <person name="Vollmer S.V."/>
            <person name="Selwyn J.D."/>
            <person name="Despard B.A."/>
            <person name="Roesel C.L."/>
        </authorList>
    </citation>
    <scope>NUCLEOTIDE SEQUENCE</scope>
    <source>
        <strain evidence="3">K2</strain>
    </source>
</reference>
<dbReference type="EMBL" id="JARQWQ010000012">
    <property type="protein sequence ID" value="KAK2568285.1"/>
    <property type="molecule type" value="Genomic_DNA"/>
</dbReference>
<keyword evidence="1" id="KW-0175">Coiled coil</keyword>
<protein>
    <submittedName>
        <fullName evidence="3">Uncharacterized protein</fullName>
    </submittedName>
</protein>
<gene>
    <name evidence="3" type="ORF">P5673_007293</name>
</gene>
<evidence type="ECO:0000256" key="2">
    <source>
        <dbReference type="SAM" id="Phobius"/>
    </source>
</evidence>
<evidence type="ECO:0000313" key="4">
    <source>
        <dbReference type="Proteomes" id="UP001249851"/>
    </source>
</evidence>
<sequence length="300" mass="35054">MTNISFAIKLLCMNYFTCPRCQTFGTKIAYICLLWIQTVPFVFQLSLDARLQLYDKLCCNKQRLMIPLQKSTIPVDCDNVEFCLKRLSRKLSTVAVIMADQEGRENQTRKERDAERAQNERLKKEVKKLKNELLCERTNSAQKDEKIKVLEHEKSGGEDHICDLKKRGRQGSICVASLWRQSAASSWQNHPKYLAEFLDKRTNELLQQRQQNRIFEKRCNKLDGDIERVHHLLIDLVCLHKKHLASASELECNRILGVGKSMKNNCTNKFLLSVSLVLITLFVFLIIKEHFQFKRFISRF</sequence>
<reference evidence="3" key="1">
    <citation type="journal article" date="2023" name="G3 (Bethesda)">
        <title>Whole genome assembly and annotation of the endangered Caribbean coral Acropora cervicornis.</title>
        <authorList>
            <person name="Selwyn J.D."/>
            <person name="Vollmer S.V."/>
        </authorList>
    </citation>
    <scope>NUCLEOTIDE SEQUENCE</scope>
    <source>
        <strain evidence="3">K2</strain>
    </source>
</reference>
<feature type="coiled-coil region" evidence="1">
    <location>
        <begin position="105"/>
        <end position="139"/>
    </location>
</feature>
<feature type="transmembrane region" description="Helical" evidence="2">
    <location>
        <begin position="270"/>
        <end position="287"/>
    </location>
</feature>
<keyword evidence="4" id="KW-1185">Reference proteome</keyword>
<proteinExistence type="predicted"/>
<keyword evidence="2" id="KW-1133">Transmembrane helix</keyword>
<organism evidence="3 4">
    <name type="scientific">Acropora cervicornis</name>
    <name type="common">Staghorn coral</name>
    <dbReference type="NCBI Taxonomy" id="6130"/>
    <lineage>
        <taxon>Eukaryota</taxon>
        <taxon>Metazoa</taxon>
        <taxon>Cnidaria</taxon>
        <taxon>Anthozoa</taxon>
        <taxon>Hexacorallia</taxon>
        <taxon>Scleractinia</taxon>
        <taxon>Astrocoeniina</taxon>
        <taxon>Acroporidae</taxon>
        <taxon>Acropora</taxon>
    </lineage>
</organism>
<evidence type="ECO:0000256" key="1">
    <source>
        <dbReference type="SAM" id="Coils"/>
    </source>
</evidence>
<comment type="caution">
    <text evidence="3">The sequence shown here is derived from an EMBL/GenBank/DDBJ whole genome shotgun (WGS) entry which is preliminary data.</text>
</comment>
<evidence type="ECO:0000313" key="3">
    <source>
        <dbReference type="EMBL" id="KAK2568285.1"/>
    </source>
</evidence>
<name>A0AAD9QW93_ACRCE</name>
<accession>A0AAD9QW93</accession>
<dbReference type="AlphaFoldDB" id="A0AAD9QW93"/>